<proteinExistence type="inferred from homology"/>
<dbReference type="EMBL" id="KB445799">
    <property type="protein sequence ID" value="EMD35894.1"/>
    <property type="molecule type" value="Genomic_DNA"/>
</dbReference>
<keyword evidence="4 6" id="KW-0964">Secreted</keyword>
<dbReference type="Pfam" id="PF01185">
    <property type="entry name" value="Hydrophobin"/>
    <property type="match status" value="1"/>
</dbReference>
<gene>
    <name evidence="7" type="ORF">CERSUDRAFT_84984</name>
</gene>
<evidence type="ECO:0000313" key="7">
    <source>
        <dbReference type="EMBL" id="EMD35894.1"/>
    </source>
</evidence>
<keyword evidence="8" id="KW-1185">Reference proteome</keyword>
<keyword evidence="3 6" id="KW-0134">Cell wall</keyword>
<evidence type="ECO:0000313" key="8">
    <source>
        <dbReference type="Proteomes" id="UP000016930"/>
    </source>
</evidence>
<accession>M2PID4</accession>
<evidence type="ECO:0000256" key="3">
    <source>
        <dbReference type="ARBA" id="ARBA00022512"/>
    </source>
</evidence>
<comment type="similarity">
    <text evidence="2 6">Belongs to the fungal hydrophobin family.</text>
</comment>
<name>M2PID4_CERS8</name>
<dbReference type="GO" id="GO:0009277">
    <property type="term" value="C:fungal-type cell wall"/>
    <property type="evidence" value="ECO:0007669"/>
    <property type="project" value="InterPro"/>
</dbReference>
<feature type="chain" id="PRO_5013988305" description="Hydrophobin" evidence="6">
    <location>
        <begin position="22"/>
        <end position="127"/>
    </location>
</feature>
<sequence>MFALKSIIALALLSAPAFVLARPQGSSSGSGGQCSPAQIQCCDNVASGDSDHMRAVAKALNMNIDPNMTYGTGCAAGGMPGAGGMPNAGGMVGVGGGTTCTSAPMCCEDNSFGGLIGIGCAPIPVNA</sequence>
<dbReference type="SMART" id="SM00075">
    <property type="entry name" value="HYDRO"/>
    <property type="match status" value="1"/>
</dbReference>
<keyword evidence="5 6" id="KW-1015">Disulfide bond</keyword>
<dbReference type="InterPro" id="IPR001338">
    <property type="entry name" value="Class_I_Hydrophobin"/>
</dbReference>
<evidence type="ECO:0000256" key="2">
    <source>
        <dbReference type="ARBA" id="ARBA00010446"/>
    </source>
</evidence>
<evidence type="ECO:0000256" key="1">
    <source>
        <dbReference type="ARBA" id="ARBA00004191"/>
    </source>
</evidence>
<keyword evidence="6" id="KW-0732">Signal</keyword>
<dbReference type="CDD" id="cd23507">
    <property type="entry name" value="hydrophobin_I"/>
    <property type="match status" value="1"/>
</dbReference>
<dbReference type="HOGENOM" id="CLU_105134_2_0_1"/>
<reference evidence="7 8" key="1">
    <citation type="journal article" date="2012" name="Proc. Natl. Acad. Sci. U.S.A.">
        <title>Comparative genomics of Ceriporiopsis subvermispora and Phanerochaete chrysosporium provide insight into selective ligninolysis.</title>
        <authorList>
            <person name="Fernandez-Fueyo E."/>
            <person name="Ruiz-Duenas F.J."/>
            <person name="Ferreira P."/>
            <person name="Floudas D."/>
            <person name="Hibbett D.S."/>
            <person name="Canessa P."/>
            <person name="Larrondo L.F."/>
            <person name="James T.Y."/>
            <person name="Seelenfreund D."/>
            <person name="Lobos S."/>
            <person name="Polanco R."/>
            <person name="Tello M."/>
            <person name="Honda Y."/>
            <person name="Watanabe T."/>
            <person name="Watanabe T."/>
            <person name="Ryu J.S."/>
            <person name="Kubicek C.P."/>
            <person name="Schmoll M."/>
            <person name="Gaskell J."/>
            <person name="Hammel K.E."/>
            <person name="St John F.J."/>
            <person name="Vanden Wymelenberg A."/>
            <person name="Sabat G."/>
            <person name="Splinter BonDurant S."/>
            <person name="Syed K."/>
            <person name="Yadav J.S."/>
            <person name="Doddapaneni H."/>
            <person name="Subramanian V."/>
            <person name="Lavin J.L."/>
            <person name="Oguiza J.A."/>
            <person name="Perez G."/>
            <person name="Pisabarro A.G."/>
            <person name="Ramirez L."/>
            <person name="Santoyo F."/>
            <person name="Master E."/>
            <person name="Coutinho P.M."/>
            <person name="Henrissat B."/>
            <person name="Lombard V."/>
            <person name="Magnuson J.K."/>
            <person name="Kuees U."/>
            <person name="Hori C."/>
            <person name="Igarashi K."/>
            <person name="Samejima M."/>
            <person name="Held B.W."/>
            <person name="Barry K.W."/>
            <person name="LaButti K.M."/>
            <person name="Lapidus A."/>
            <person name="Lindquist E.A."/>
            <person name="Lucas S.M."/>
            <person name="Riley R."/>
            <person name="Salamov A.A."/>
            <person name="Hoffmeister D."/>
            <person name="Schwenk D."/>
            <person name="Hadar Y."/>
            <person name="Yarden O."/>
            <person name="de Vries R.P."/>
            <person name="Wiebenga A."/>
            <person name="Stenlid J."/>
            <person name="Eastwood D."/>
            <person name="Grigoriev I.V."/>
            <person name="Berka R.M."/>
            <person name="Blanchette R.A."/>
            <person name="Kersten P."/>
            <person name="Martinez A.T."/>
            <person name="Vicuna R."/>
            <person name="Cullen D."/>
        </authorList>
    </citation>
    <scope>NUCLEOTIDE SEQUENCE [LARGE SCALE GENOMIC DNA]</scope>
    <source>
        <strain evidence="7 8">B</strain>
    </source>
</reference>
<dbReference type="STRING" id="914234.M2PID4"/>
<dbReference type="AlphaFoldDB" id="M2PID4"/>
<organism evidence="7 8">
    <name type="scientific">Ceriporiopsis subvermispora (strain B)</name>
    <name type="common">White-rot fungus</name>
    <name type="synonym">Gelatoporia subvermispora</name>
    <dbReference type="NCBI Taxonomy" id="914234"/>
    <lineage>
        <taxon>Eukaryota</taxon>
        <taxon>Fungi</taxon>
        <taxon>Dikarya</taxon>
        <taxon>Basidiomycota</taxon>
        <taxon>Agaricomycotina</taxon>
        <taxon>Agaricomycetes</taxon>
        <taxon>Polyporales</taxon>
        <taxon>Gelatoporiaceae</taxon>
        <taxon>Gelatoporia</taxon>
    </lineage>
</organism>
<evidence type="ECO:0000256" key="6">
    <source>
        <dbReference type="RuleBase" id="RU365009"/>
    </source>
</evidence>
<comment type="subcellular location">
    <subcellularLocation>
        <location evidence="1 6">Secreted</location>
        <location evidence="1 6">Cell wall</location>
    </subcellularLocation>
</comment>
<protein>
    <recommendedName>
        <fullName evidence="6">Hydrophobin</fullName>
    </recommendedName>
</protein>
<feature type="signal peptide" evidence="6">
    <location>
        <begin position="1"/>
        <end position="21"/>
    </location>
</feature>
<evidence type="ECO:0000256" key="4">
    <source>
        <dbReference type="ARBA" id="ARBA00022525"/>
    </source>
</evidence>
<dbReference type="OrthoDB" id="4225815at2759"/>
<dbReference type="Proteomes" id="UP000016930">
    <property type="component" value="Unassembled WGS sequence"/>
</dbReference>
<dbReference type="GO" id="GO:0005199">
    <property type="term" value="F:structural constituent of cell wall"/>
    <property type="evidence" value="ECO:0007669"/>
    <property type="project" value="InterPro"/>
</dbReference>
<evidence type="ECO:0000256" key="5">
    <source>
        <dbReference type="ARBA" id="ARBA00023157"/>
    </source>
</evidence>